<dbReference type="Gene3D" id="2.60.120.200">
    <property type="match status" value="1"/>
</dbReference>
<sequence>MLFSDEIPSVIRLYSLLSLCFSGDVVDSQSTQFDLGTLTLYSLKLLGDAHLSNGSLRLTRDLSVPNSGPGRILYSKSVRFRQPETPPASFLTFAPSRSLISTHLPLVGDSLF</sequence>
<evidence type="ECO:0000313" key="2">
    <source>
        <dbReference type="Proteomes" id="UP000607653"/>
    </source>
</evidence>
<proteinExistence type="predicted"/>
<protein>
    <submittedName>
        <fullName evidence="1">Uncharacterized protein</fullName>
    </submittedName>
</protein>
<reference evidence="1 2" key="1">
    <citation type="journal article" date="2020" name="Mol. Biol. Evol.">
        <title>Distinct Expression and Methylation Patterns for Genes with Different Fates following a Single Whole-Genome Duplication in Flowering Plants.</title>
        <authorList>
            <person name="Shi T."/>
            <person name="Rahmani R.S."/>
            <person name="Gugger P.F."/>
            <person name="Wang M."/>
            <person name="Li H."/>
            <person name="Zhang Y."/>
            <person name="Li Z."/>
            <person name="Wang Q."/>
            <person name="Van de Peer Y."/>
            <person name="Marchal K."/>
            <person name="Chen J."/>
        </authorList>
    </citation>
    <scope>NUCLEOTIDE SEQUENCE [LARGE SCALE GENOMIC DNA]</scope>
    <source>
        <tissue evidence="1">Leaf</tissue>
    </source>
</reference>
<name>A0A822XLW6_NELNU</name>
<organism evidence="1 2">
    <name type="scientific">Nelumbo nucifera</name>
    <name type="common">Sacred lotus</name>
    <dbReference type="NCBI Taxonomy" id="4432"/>
    <lineage>
        <taxon>Eukaryota</taxon>
        <taxon>Viridiplantae</taxon>
        <taxon>Streptophyta</taxon>
        <taxon>Embryophyta</taxon>
        <taxon>Tracheophyta</taxon>
        <taxon>Spermatophyta</taxon>
        <taxon>Magnoliopsida</taxon>
        <taxon>Proteales</taxon>
        <taxon>Nelumbonaceae</taxon>
        <taxon>Nelumbo</taxon>
    </lineage>
</organism>
<keyword evidence="2" id="KW-1185">Reference proteome</keyword>
<dbReference type="AlphaFoldDB" id="A0A822XLW6"/>
<dbReference type="InterPro" id="IPR013320">
    <property type="entry name" value="ConA-like_dom_sf"/>
</dbReference>
<dbReference type="Proteomes" id="UP000607653">
    <property type="component" value="Unassembled WGS sequence"/>
</dbReference>
<dbReference type="SUPFAM" id="SSF49899">
    <property type="entry name" value="Concanavalin A-like lectins/glucanases"/>
    <property type="match status" value="1"/>
</dbReference>
<accession>A0A822XLW6</accession>
<dbReference type="EMBL" id="DUZY01000001">
    <property type="protein sequence ID" value="DAD20703.1"/>
    <property type="molecule type" value="Genomic_DNA"/>
</dbReference>
<comment type="caution">
    <text evidence="1">The sequence shown here is derived from an EMBL/GenBank/DDBJ whole genome shotgun (WGS) entry which is preliminary data.</text>
</comment>
<gene>
    <name evidence="1" type="ORF">HUJ06_022166</name>
</gene>
<evidence type="ECO:0000313" key="1">
    <source>
        <dbReference type="EMBL" id="DAD20703.1"/>
    </source>
</evidence>